<sequence length="136" mass="15804">MALIRIHESEPRILALIKLYDYIDISSSSSYLGLSPSDINIDNEKVNQIETSLSFYRLSSKKKEFNPSINKNDTKPKKKKRNPKLPTNYDPLILPNPERWLPKYERTGYKPKKKDKIKKGSHQGATNTVNKYFFSN</sequence>
<keyword evidence="5" id="KW-0687">Ribonucleoprotein</keyword>
<dbReference type="GO" id="GO:0005783">
    <property type="term" value="C:endoplasmic reticulum"/>
    <property type="evidence" value="ECO:0007669"/>
    <property type="project" value="UniProtKB-SubCell"/>
</dbReference>
<accession>A0A6G3MJQ8</accession>
<dbReference type="EMBL" id="GHBP01007442">
    <property type="protein sequence ID" value="NDJ94260.1"/>
    <property type="molecule type" value="Transcribed_RNA"/>
</dbReference>
<proteinExistence type="predicted"/>
<dbReference type="PANTHER" id="PTHR14094:SF9">
    <property type="entry name" value="SIGNAL RECOGNITION PARTICLE SUBUNIT SRP72"/>
    <property type="match status" value="1"/>
</dbReference>
<dbReference type="GO" id="GO:0043022">
    <property type="term" value="F:ribosome binding"/>
    <property type="evidence" value="ECO:0007669"/>
    <property type="project" value="TreeGrafter"/>
</dbReference>
<keyword evidence="4" id="KW-0256">Endoplasmic reticulum</keyword>
<feature type="region of interest" description="Disordered" evidence="6">
    <location>
        <begin position="65"/>
        <end position="97"/>
    </location>
</feature>
<keyword evidence="3" id="KW-0963">Cytoplasm</keyword>
<dbReference type="InterPro" id="IPR026270">
    <property type="entry name" value="SRP72"/>
</dbReference>
<comment type="subcellular location">
    <subcellularLocation>
        <location evidence="2">Cytoplasm</location>
    </subcellularLocation>
    <subcellularLocation>
        <location evidence="1">Endoplasmic reticulum</location>
    </subcellularLocation>
</comment>
<dbReference type="PANTHER" id="PTHR14094">
    <property type="entry name" value="SIGNAL RECOGNITION PARTICLE 72"/>
    <property type="match status" value="1"/>
</dbReference>
<feature type="domain" description="Signal recognition particle SRP72 subunit RNA-binding" evidence="7">
    <location>
        <begin position="68"/>
        <end position="111"/>
    </location>
</feature>
<evidence type="ECO:0000256" key="1">
    <source>
        <dbReference type="ARBA" id="ARBA00004240"/>
    </source>
</evidence>
<reference evidence="8" key="1">
    <citation type="submission" date="2018-11" db="EMBL/GenBank/DDBJ databases">
        <title>Henneguya salminicola genome and transcriptome.</title>
        <authorList>
            <person name="Yahalomi D."/>
            <person name="Atkinson S.D."/>
            <person name="Neuhof M."/>
            <person name="Chang E.S."/>
            <person name="Philippe H."/>
            <person name="Cartwright P."/>
            <person name="Bartholomew J.L."/>
            <person name="Huchon D."/>
        </authorList>
    </citation>
    <scope>NUCLEOTIDE SEQUENCE</scope>
    <source>
        <strain evidence="8">Hz1</strain>
        <tissue evidence="8">Whole</tissue>
    </source>
</reference>
<evidence type="ECO:0000256" key="4">
    <source>
        <dbReference type="ARBA" id="ARBA00022824"/>
    </source>
</evidence>
<evidence type="ECO:0000256" key="3">
    <source>
        <dbReference type="ARBA" id="ARBA00022490"/>
    </source>
</evidence>
<dbReference type="GO" id="GO:0008312">
    <property type="term" value="F:7S RNA binding"/>
    <property type="evidence" value="ECO:0007669"/>
    <property type="project" value="InterPro"/>
</dbReference>
<protein>
    <submittedName>
        <fullName evidence="8">Signal recognition particle subunit SRP72 (Trinotate prediction)</fullName>
    </submittedName>
</protein>
<evidence type="ECO:0000256" key="5">
    <source>
        <dbReference type="ARBA" id="ARBA00023274"/>
    </source>
</evidence>
<name>A0A6G3MJQ8_HENSL</name>
<dbReference type="AlphaFoldDB" id="A0A6G3MJQ8"/>
<evidence type="ECO:0000256" key="2">
    <source>
        <dbReference type="ARBA" id="ARBA00004496"/>
    </source>
</evidence>
<dbReference type="GO" id="GO:0006614">
    <property type="term" value="P:SRP-dependent cotranslational protein targeting to membrane"/>
    <property type="evidence" value="ECO:0007669"/>
    <property type="project" value="InterPro"/>
</dbReference>
<evidence type="ECO:0000256" key="6">
    <source>
        <dbReference type="SAM" id="MobiDB-lite"/>
    </source>
</evidence>
<evidence type="ECO:0000313" key="8">
    <source>
        <dbReference type="EMBL" id="NDJ94260.1"/>
    </source>
</evidence>
<evidence type="ECO:0000259" key="7">
    <source>
        <dbReference type="Pfam" id="PF08492"/>
    </source>
</evidence>
<dbReference type="Pfam" id="PF08492">
    <property type="entry name" value="SRP72"/>
    <property type="match status" value="1"/>
</dbReference>
<dbReference type="GO" id="GO:0005786">
    <property type="term" value="C:signal recognition particle, endoplasmic reticulum targeting"/>
    <property type="evidence" value="ECO:0007669"/>
    <property type="project" value="TreeGrafter"/>
</dbReference>
<organism evidence="8">
    <name type="scientific">Henneguya salminicola</name>
    <name type="common">Myxosporean</name>
    <dbReference type="NCBI Taxonomy" id="69463"/>
    <lineage>
        <taxon>Eukaryota</taxon>
        <taxon>Metazoa</taxon>
        <taxon>Cnidaria</taxon>
        <taxon>Myxozoa</taxon>
        <taxon>Myxosporea</taxon>
        <taxon>Bivalvulida</taxon>
        <taxon>Platysporina</taxon>
        <taxon>Myxobolidae</taxon>
        <taxon>Henneguya</taxon>
    </lineage>
</organism>
<dbReference type="InterPro" id="IPR013699">
    <property type="entry name" value="Signal_recog_part_SRP72_RNA-bd"/>
</dbReference>